<organism evidence="1 2">
    <name type="scientific">Pseudonocardia sulfidoxydans NBRC 16205</name>
    <dbReference type="NCBI Taxonomy" id="1223511"/>
    <lineage>
        <taxon>Bacteria</taxon>
        <taxon>Bacillati</taxon>
        <taxon>Actinomycetota</taxon>
        <taxon>Actinomycetes</taxon>
        <taxon>Pseudonocardiales</taxon>
        <taxon>Pseudonocardiaceae</taxon>
        <taxon>Pseudonocardia</taxon>
    </lineage>
</organism>
<dbReference type="PANTHER" id="PTHR35446:SF2">
    <property type="entry name" value="CARBOXYMUCONOLACTONE DECARBOXYLASE-LIKE DOMAIN-CONTAINING PROTEIN"/>
    <property type="match status" value="1"/>
</dbReference>
<reference evidence="1 2" key="1">
    <citation type="submission" date="2019-07" db="EMBL/GenBank/DDBJ databases">
        <title>Whole genome shotgun sequence of Pseudonocardia sulfidoxydans NBRC 16205.</title>
        <authorList>
            <person name="Hosoyama A."/>
            <person name="Uohara A."/>
            <person name="Ohji S."/>
            <person name="Ichikawa N."/>
        </authorList>
    </citation>
    <scope>NUCLEOTIDE SEQUENCE [LARGE SCALE GENOMIC DNA]</scope>
    <source>
        <strain evidence="1 2">NBRC 16205</strain>
    </source>
</reference>
<comment type="caution">
    <text evidence="1">The sequence shown here is derived from an EMBL/GenBank/DDBJ whole genome shotgun (WGS) entry which is preliminary data.</text>
</comment>
<dbReference type="Proteomes" id="UP000321685">
    <property type="component" value="Unassembled WGS sequence"/>
</dbReference>
<accession>A0A511DFZ1</accession>
<dbReference type="Gene3D" id="1.20.1290.10">
    <property type="entry name" value="AhpD-like"/>
    <property type="match status" value="1"/>
</dbReference>
<dbReference type="PANTHER" id="PTHR35446">
    <property type="entry name" value="SI:CH211-175M2.5"/>
    <property type="match status" value="1"/>
</dbReference>
<dbReference type="SUPFAM" id="SSF69118">
    <property type="entry name" value="AhpD-like"/>
    <property type="match status" value="1"/>
</dbReference>
<evidence type="ECO:0008006" key="3">
    <source>
        <dbReference type="Google" id="ProtNLM"/>
    </source>
</evidence>
<evidence type="ECO:0000313" key="2">
    <source>
        <dbReference type="Proteomes" id="UP000321685"/>
    </source>
</evidence>
<dbReference type="EMBL" id="BJVJ01000023">
    <property type="protein sequence ID" value="GEL23706.1"/>
    <property type="molecule type" value="Genomic_DNA"/>
</dbReference>
<dbReference type="OrthoDB" id="331146at2"/>
<protein>
    <recommendedName>
        <fullName evidence="3">Carboxymuconolactone decarboxylase-like domain-containing protein</fullName>
    </recommendedName>
</protein>
<dbReference type="InterPro" id="IPR029032">
    <property type="entry name" value="AhpD-like"/>
</dbReference>
<keyword evidence="2" id="KW-1185">Reference proteome</keyword>
<dbReference type="RefSeq" id="WP_147107318.1">
    <property type="nucleotide sequence ID" value="NZ_BJVJ01000023.1"/>
</dbReference>
<proteinExistence type="predicted"/>
<gene>
    <name evidence="1" type="ORF">PSU4_26600</name>
</gene>
<sequence length="194" mass="21835">MPTRVTPLKPGESSDPKVNEILTDVQQGGWWADPAMFGTIARRPEALKAIVPVFESFFLNGLIEPHIFEMMRLKTGQINDCAYCQAVRTQSVYDTVASKEEALFQRQPEASEVLTEREATAISFAERIALDPHTVDDAFWKRLTGVFSDDEVVELLFACGIFNWGNKFNITMQMDAAENSPYEAGMEYREEALA</sequence>
<name>A0A511DFZ1_9PSEU</name>
<dbReference type="AlphaFoldDB" id="A0A511DFZ1"/>
<evidence type="ECO:0000313" key="1">
    <source>
        <dbReference type="EMBL" id="GEL23706.1"/>
    </source>
</evidence>